<proteinExistence type="predicted"/>
<dbReference type="InterPro" id="IPR011547">
    <property type="entry name" value="SLC26A/SulP_dom"/>
</dbReference>
<feature type="transmembrane region" description="Helical" evidence="5">
    <location>
        <begin position="383"/>
        <end position="410"/>
    </location>
</feature>
<comment type="subcellular location">
    <subcellularLocation>
        <location evidence="1">Membrane</location>
        <topology evidence="1">Multi-pass membrane protein</topology>
    </subcellularLocation>
</comment>
<dbReference type="GO" id="GO:0016020">
    <property type="term" value="C:membrane"/>
    <property type="evidence" value="ECO:0007669"/>
    <property type="project" value="UniProtKB-SubCell"/>
</dbReference>
<keyword evidence="4 5" id="KW-0472">Membrane</keyword>
<dbReference type="Gene3D" id="3.30.750.24">
    <property type="entry name" value="STAS domain"/>
    <property type="match status" value="1"/>
</dbReference>
<evidence type="ECO:0000256" key="2">
    <source>
        <dbReference type="ARBA" id="ARBA00022692"/>
    </source>
</evidence>
<feature type="transmembrane region" description="Helical" evidence="5">
    <location>
        <begin position="123"/>
        <end position="141"/>
    </location>
</feature>
<gene>
    <name evidence="7" type="ORF">OLX77_02615</name>
</gene>
<feature type="transmembrane region" description="Helical" evidence="5">
    <location>
        <begin position="250"/>
        <end position="274"/>
    </location>
</feature>
<feature type="transmembrane region" description="Helical" evidence="5">
    <location>
        <begin position="321"/>
        <end position="339"/>
    </location>
</feature>
<feature type="transmembrane region" description="Helical" evidence="5">
    <location>
        <begin position="286"/>
        <end position="309"/>
    </location>
</feature>
<protein>
    <submittedName>
        <fullName evidence="7">SulP family inorganic anion transporter</fullName>
    </submittedName>
</protein>
<evidence type="ECO:0000256" key="4">
    <source>
        <dbReference type="ARBA" id="ARBA00023136"/>
    </source>
</evidence>
<dbReference type="InterPro" id="IPR036513">
    <property type="entry name" value="STAS_dom_sf"/>
</dbReference>
<feature type="domain" description="STAS" evidence="6">
    <location>
        <begin position="437"/>
        <end position="548"/>
    </location>
</feature>
<keyword evidence="2 5" id="KW-0812">Transmembrane</keyword>
<feature type="transmembrane region" description="Helical" evidence="5">
    <location>
        <begin position="26"/>
        <end position="47"/>
    </location>
</feature>
<comment type="caution">
    <text evidence="7">The sequence shown here is derived from an EMBL/GenBank/DDBJ whole genome shotgun (WGS) entry which is preliminary data.</text>
</comment>
<dbReference type="PANTHER" id="PTHR11814">
    <property type="entry name" value="SULFATE TRANSPORTER"/>
    <property type="match status" value="1"/>
</dbReference>
<evidence type="ECO:0000313" key="7">
    <source>
        <dbReference type="EMBL" id="MDG4475052.1"/>
    </source>
</evidence>
<dbReference type="RefSeq" id="WP_307632028.1">
    <property type="nucleotide sequence ID" value="NZ_JAPHEH010000001.1"/>
</dbReference>
<dbReference type="Pfam" id="PF00916">
    <property type="entry name" value="Sulfate_transp"/>
    <property type="match status" value="1"/>
</dbReference>
<dbReference type="Pfam" id="PF01740">
    <property type="entry name" value="STAS"/>
    <property type="match status" value="1"/>
</dbReference>
<evidence type="ECO:0000256" key="3">
    <source>
        <dbReference type="ARBA" id="ARBA00022989"/>
    </source>
</evidence>
<dbReference type="InterPro" id="IPR001902">
    <property type="entry name" value="SLC26A/SulP_fam"/>
</dbReference>
<evidence type="ECO:0000259" key="6">
    <source>
        <dbReference type="PROSITE" id="PS50801"/>
    </source>
</evidence>
<dbReference type="SUPFAM" id="SSF52091">
    <property type="entry name" value="SpoIIaa-like"/>
    <property type="match status" value="1"/>
</dbReference>
<feature type="transmembrane region" description="Helical" evidence="5">
    <location>
        <begin position="174"/>
        <end position="192"/>
    </location>
</feature>
<dbReference type="EMBL" id="JAPHEH010000001">
    <property type="protein sequence ID" value="MDG4475052.1"/>
    <property type="molecule type" value="Genomic_DNA"/>
</dbReference>
<feature type="transmembrane region" description="Helical" evidence="5">
    <location>
        <begin position="204"/>
        <end position="230"/>
    </location>
</feature>
<reference evidence="7" key="2">
    <citation type="submission" date="2022-10" db="EMBL/GenBank/DDBJ databases">
        <authorList>
            <person name="Aronson H.S."/>
        </authorList>
    </citation>
    <scope>NUCLEOTIDE SEQUENCE</scope>
    <source>
        <strain evidence="7">RS19-109</strain>
    </source>
</reference>
<feature type="transmembrane region" description="Helical" evidence="5">
    <location>
        <begin position="54"/>
        <end position="75"/>
    </location>
</feature>
<dbReference type="AlphaFoldDB" id="A0A9X4MLM0"/>
<dbReference type="Proteomes" id="UP001154240">
    <property type="component" value="Unassembled WGS sequence"/>
</dbReference>
<dbReference type="GO" id="GO:0055085">
    <property type="term" value="P:transmembrane transport"/>
    <property type="evidence" value="ECO:0007669"/>
    <property type="project" value="InterPro"/>
</dbReference>
<evidence type="ECO:0000313" key="8">
    <source>
        <dbReference type="Proteomes" id="UP001154240"/>
    </source>
</evidence>
<evidence type="ECO:0000256" key="5">
    <source>
        <dbReference type="SAM" id="Phobius"/>
    </source>
</evidence>
<dbReference type="InterPro" id="IPR002645">
    <property type="entry name" value="STAS_dom"/>
</dbReference>
<evidence type="ECO:0000256" key="1">
    <source>
        <dbReference type="ARBA" id="ARBA00004141"/>
    </source>
</evidence>
<keyword evidence="3 5" id="KW-1133">Transmembrane helix</keyword>
<keyword evidence="8" id="KW-1185">Reference proteome</keyword>
<feature type="transmembrane region" description="Helical" evidence="5">
    <location>
        <begin position="344"/>
        <end position="363"/>
    </location>
</feature>
<accession>A0A9X4MLM0</accession>
<organism evidence="7 8">
    <name type="scientific">Thiovibrio frasassiensis</name>
    <dbReference type="NCBI Taxonomy" id="2984131"/>
    <lineage>
        <taxon>Bacteria</taxon>
        <taxon>Pseudomonadati</taxon>
        <taxon>Thermodesulfobacteriota</taxon>
        <taxon>Desulfobulbia</taxon>
        <taxon>Desulfobulbales</taxon>
        <taxon>Thiovibrionaceae</taxon>
        <taxon>Thiovibrio</taxon>
    </lineage>
</organism>
<sequence length="562" mass="60167">MSTRLVPEFFSCIKDGCDRKNLGREVMAGVLVGIVALPLAIAFAIASGVKPEQGIFTAIIAGFLISFLSGSRVQIGGPTGAFIVVVFGIVAKFGYDGLAMATLMAGVFLVGMGLARMGAVIKFIPYPMTVGFTSGIALIIATTQIKDFFGLTIPAISGEFIHRVMDYGHYADTLNPSALLIGAISLLIIVFWGKVTRKIPGSIIAILVGTGLVYFLGLPVETIGSQFGSVPSMLPMPRLPHLDWGMLPQLIPAALTIALLGAIESLLSAVVADGMTGMRHRSNMELVAQGVANIAVPFFGGIPATGAIARTATNIKNGGRTPVAGMVHAVTLLLILLLFGRWAVLIPMPTLAAVLLVVAFHMSEWQHFVKLFRASKSDILVMLSTFFLTVFVDLTVAIQTGVVLSALLFMNRMAQVTEVRNITAELNEEYGKEDALAIATREVPKGVEVFEIYGPFFFGAVTQFKDTLNILKNPAKVLVLRMRHILTIDATALHALEDLLSKTRKDGTALILSGVRPQLRVSLDRNRFSGKIGPENIYGHIDDALAGARRYLGESAQEGMGE</sequence>
<dbReference type="PROSITE" id="PS50801">
    <property type="entry name" value="STAS"/>
    <property type="match status" value="1"/>
</dbReference>
<reference evidence="7" key="1">
    <citation type="journal article" date="2022" name="bioRxiv">
        <title>Thiovibrio frasassiensisgen. nov., sp. nov., an autotrophic, elemental sulfur disproportionating bacterium isolated from sulfidic karst sediment, and proposal of Thiovibrionaceae fam. nov.</title>
        <authorList>
            <person name="Aronson H."/>
            <person name="Thomas C."/>
            <person name="Bhattacharyya M."/>
            <person name="Eckstein S."/>
            <person name="Jensen S."/>
            <person name="Barco R."/>
            <person name="Macalady J."/>
            <person name="Amend J."/>
        </authorList>
    </citation>
    <scope>NUCLEOTIDE SEQUENCE</scope>
    <source>
        <strain evidence="7">RS19-109</strain>
    </source>
</reference>
<dbReference type="CDD" id="cd07042">
    <property type="entry name" value="STAS_SulP_like_sulfate_transporter"/>
    <property type="match status" value="1"/>
</dbReference>
<name>A0A9X4MLM0_9BACT</name>
<feature type="transmembrane region" description="Helical" evidence="5">
    <location>
        <begin position="81"/>
        <end position="111"/>
    </location>
</feature>